<evidence type="ECO:0000256" key="1">
    <source>
        <dbReference type="SAM" id="Phobius"/>
    </source>
</evidence>
<name>A0A4R2JSS5_9PSEU</name>
<keyword evidence="1" id="KW-0812">Transmembrane</keyword>
<sequence length="781" mass="87136">MSPTEPGIGAEDLRQLFKHISAFDCSADDRTRLWRIRQICGSDGDWRQVLSAIPLDKLSFHLEVGVRRAEAVGQLARWCAWFRTSAPEGTRQQAGIYGYLAVLLLTLVTIDQAPHDCELCRQLVTHDPVRSALLSLYAPDSDAGVQARDEWARIRPETLGFHRHGTTSLILSGQPSTTSGRQIKFALKCVLFPYAKIPLIASNTKTYAADHNAHDSDGHTVRHMVHVWASTSRWILMDLAEGNTLVEELKLLKQDTTVLLKRTSPLAGNVRLDLIRRLGLPLLHALGELQVHGKRHEDLSPTNIIVRRVPLAGGGEDYDVTFVDLGRNYLYTRAVGGLDGLDGSYIAPEMRDNADDVASADLYSLGRILVTLGDVGENLDGTIPDRFYGQAPLVARFIEDLVDADPSRRLIVFRRHPDDRDVYGSLALVLRQELDVTQAALVEDSEQRQHAVPDDRQTLGGAVRSFFPLSREPKKQRRIYRVRKEQRVLGDPRRSMYARWLIFFSRLAAINFWVSTAVCVYWLYRDVGIDILNPGQQAVLKLIGARSDAIPLIDDLRQPSYRLGDVLTNLPARLVALSFAFASIRFYQNVLSGITTRVASGNTLFRVGAEIAIRSIAIWSSWLILAANLIQPRWWPLGTAVGYIGPLVCDVVLARFATRSLDQARQRGLSTVPPRHQKVTGLDQVLQWPATMLFYTTMVWGFGIAIYFGLLKDTYVYALVVVLVNIGLLYMITCGTRALDVRIGLTRCTLAAERIRCDTEVNGGPAPQTTEPYKVLVTDTA</sequence>
<evidence type="ECO:0000259" key="2">
    <source>
        <dbReference type="PROSITE" id="PS50011"/>
    </source>
</evidence>
<protein>
    <recommendedName>
        <fullName evidence="2">Protein kinase domain-containing protein</fullName>
    </recommendedName>
</protein>
<feature type="transmembrane region" description="Helical" evidence="1">
    <location>
        <begin position="637"/>
        <end position="657"/>
    </location>
</feature>
<reference evidence="3 4" key="1">
    <citation type="submission" date="2019-03" db="EMBL/GenBank/DDBJ databases">
        <title>Genomic Encyclopedia of Type Strains, Phase IV (KMG-IV): sequencing the most valuable type-strain genomes for metagenomic binning, comparative biology and taxonomic classification.</title>
        <authorList>
            <person name="Goeker M."/>
        </authorList>
    </citation>
    <scope>NUCLEOTIDE SEQUENCE [LARGE SCALE GENOMIC DNA]</scope>
    <source>
        <strain evidence="3 4">DSM 45934</strain>
    </source>
</reference>
<dbReference type="EMBL" id="SLWS01000002">
    <property type="protein sequence ID" value="TCO61992.1"/>
    <property type="molecule type" value="Genomic_DNA"/>
</dbReference>
<dbReference type="RefSeq" id="WP_132113440.1">
    <property type="nucleotide sequence ID" value="NZ_SLWS01000002.1"/>
</dbReference>
<dbReference type="Proteomes" id="UP000295680">
    <property type="component" value="Unassembled WGS sequence"/>
</dbReference>
<feature type="transmembrane region" description="Helical" evidence="1">
    <location>
        <begin position="611"/>
        <end position="631"/>
    </location>
</feature>
<dbReference type="GO" id="GO:0004672">
    <property type="term" value="F:protein kinase activity"/>
    <property type="evidence" value="ECO:0007669"/>
    <property type="project" value="InterPro"/>
</dbReference>
<dbReference type="InterPro" id="IPR000719">
    <property type="entry name" value="Prot_kinase_dom"/>
</dbReference>
<keyword evidence="4" id="KW-1185">Reference proteome</keyword>
<gene>
    <name evidence="3" type="ORF">EV192_102129</name>
</gene>
<keyword evidence="1" id="KW-1133">Transmembrane helix</keyword>
<feature type="transmembrane region" description="Helical" evidence="1">
    <location>
        <begin position="500"/>
        <end position="524"/>
    </location>
</feature>
<dbReference type="OrthoDB" id="5166861at2"/>
<organism evidence="3 4">
    <name type="scientific">Actinocrispum wychmicini</name>
    <dbReference type="NCBI Taxonomy" id="1213861"/>
    <lineage>
        <taxon>Bacteria</taxon>
        <taxon>Bacillati</taxon>
        <taxon>Actinomycetota</taxon>
        <taxon>Actinomycetes</taxon>
        <taxon>Pseudonocardiales</taxon>
        <taxon>Pseudonocardiaceae</taxon>
        <taxon>Actinocrispum</taxon>
    </lineage>
</organism>
<dbReference type="InterPro" id="IPR011009">
    <property type="entry name" value="Kinase-like_dom_sf"/>
</dbReference>
<dbReference type="GO" id="GO:0005524">
    <property type="term" value="F:ATP binding"/>
    <property type="evidence" value="ECO:0007669"/>
    <property type="project" value="InterPro"/>
</dbReference>
<feature type="domain" description="Protein kinase" evidence="2">
    <location>
        <begin position="156"/>
        <end position="467"/>
    </location>
</feature>
<feature type="transmembrane region" description="Helical" evidence="1">
    <location>
        <begin position="685"/>
        <end position="708"/>
    </location>
</feature>
<evidence type="ECO:0000313" key="3">
    <source>
        <dbReference type="EMBL" id="TCO61992.1"/>
    </source>
</evidence>
<evidence type="ECO:0000313" key="4">
    <source>
        <dbReference type="Proteomes" id="UP000295680"/>
    </source>
</evidence>
<dbReference type="Gene3D" id="1.10.510.10">
    <property type="entry name" value="Transferase(Phosphotransferase) domain 1"/>
    <property type="match status" value="1"/>
</dbReference>
<dbReference type="PROSITE" id="PS50011">
    <property type="entry name" value="PROTEIN_KINASE_DOM"/>
    <property type="match status" value="1"/>
</dbReference>
<dbReference type="AlphaFoldDB" id="A0A4R2JSS5"/>
<feature type="transmembrane region" description="Helical" evidence="1">
    <location>
        <begin position="714"/>
        <end position="732"/>
    </location>
</feature>
<proteinExistence type="predicted"/>
<accession>A0A4R2JSS5</accession>
<dbReference type="SUPFAM" id="SSF56112">
    <property type="entry name" value="Protein kinase-like (PK-like)"/>
    <property type="match status" value="1"/>
</dbReference>
<comment type="caution">
    <text evidence="3">The sequence shown here is derived from an EMBL/GenBank/DDBJ whole genome shotgun (WGS) entry which is preliminary data.</text>
</comment>
<dbReference type="Gene3D" id="3.30.200.20">
    <property type="entry name" value="Phosphorylase Kinase, domain 1"/>
    <property type="match status" value="1"/>
</dbReference>
<keyword evidence="1" id="KW-0472">Membrane</keyword>